<dbReference type="InterPro" id="IPR011050">
    <property type="entry name" value="Pectin_lyase_fold/virulence"/>
</dbReference>
<evidence type="ECO:0000256" key="2">
    <source>
        <dbReference type="ARBA" id="ARBA00022525"/>
    </source>
</evidence>
<dbReference type="InterPro" id="IPR037160">
    <property type="entry name" value="DNA_Pol_thumb_sf"/>
</dbReference>
<evidence type="ECO:0000256" key="1">
    <source>
        <dbReference type="ARBA" id="ARBA00004613"/>
    </source>
</evidence>
<dbReference type="Gene3D" id="3.30.210.10">
    <property type="entry name" value="DNA polymerase, thumb domain"/>
    <property type="match status" value="5"/>
</dbReference>
<dbReference type="Pfam" id="PF18657">
    <property type="entry name" value="YDG"/>
    <property type="match status" value="1"/>
</dbReference>
<dbReference type="InterPro" id="IPR041286">
    <property type="entry name" value="MBG_2"/>
</dbReference>
<dbReference type="Pfam" id="PF05860">
    <property type="entry name" value="TPS"/>
    <property type="match status" value="1"/>
</dbReference>
<dbReference type="EMBL" id="RYFG02000084">
    <property type="protein sequence ID" value="TRW96128.1"/>
    <property type="molecule type" value="Genomic_DNA"/>
</dbReference>
<name>A0ABY3CCK6_9GAMM</name>
<proteinExistence type="predicted"/>
<dbReference type="SMART" id="SM00912">
    <property type="entry name" value="Haemagg_act"/>
    <property type="match status" value="1"/>
</dbReference>
<dbReference type="InterPro" id="IPR008638">
    <property type="entry name" value="FhaB/CdiA-like_TPS"/>
</dbReference>
<sequence>MNLTCRLIGNTAPLTDRSETVDLPIAPLACLFILPLYAPVAWAEPAPNELPGGAQISSGQASINVNGSHMDVNQASQNAGINWQTFNIGSDARVDFHQPNSSAVAVNRIADPNGSQIMGKLNANGQVYLINPNGILFGQGSQVNVGGLVASTLDTGDSNLAADRRTFTSTGGAGKIVNQGTLNAEGGYIALLGERVSNQGVIQARLGTAALAAGDKITLEFAGDKLVNVQVDKGALQALAENKQLIQTDGGTVLMTAKAADALLSTVVNNEGVIEARTVEERNGVIKLLGDMDSGTVNVGGTLDASAPLPSPSVRGTGGEGQTNGGFIETSAAHVKVADDAKITTKAANGNNGTWLIDPVDFTISAGSGVLSTSGIGAATLATSLGGGNVTIATDASTGGNGDIFVNSPVTWSANTLKLTGHGNIYLDANLNGSGTAQLYLAYGQQTTTGNGYDYFLRNGAKVNLPAGANFTTEKGYGADNTILGDGQGATTNWTVVTGLGAAGSTTGTDLQGMNGALAGNYVLGADINANATSGWNGGQGFTPVGDDLATRFTGQFDGLGHTISNLLIDYNANGYFGLFGATASNAVLQNVGLLNVTVNGGSNGGTGALAGVIRNNTAIRYSYVDGGSVSTRTNLVGGLVGFVADAGASISHSYANVSVSAGVGGGAGYAAAGGLVGGNNGGISYSYATGSVSAPTGNVSSKYIGGLTGMQNAGTTSNSYATGAISGNNTLGGLIGSLGGGSVSSSYWDKTTTGQNSSAGGAGLFTDQWPTLGPLATGTWSTADWGAGNPYPGIKALPYITITANASQTYGSATTVGIASILDQNGTDASGLVNTSGLSWSASTTAAAGTTSAVRGSGASATGYQILYAGNVTVGKAPLTVTANGLSKTYDGLAYNGGNGVSYSGFVNGEGFGVLGGTLAYGGNSQGALNTGNYAITPSGLTSSNYAISFANGNLAITPATLTVTALDATKTYDGQAFRSGNGVGYSGFVNGETPAVLGGALTYGGSSQGAVNAGNYAITPSGLTASNYAISFANGNLAITPTTLTVTALDATKTYDGQAFRGNNGVGYSGLVNGETAAVLGGALAYGGPSQGAVNAGNYAITPSGLTASNYAISFASGNLAINPATLTVTALNASKTYDGQAFRGGNGVGYSGFVNGETPAVLGGALTYGGSNQDAVNAGNYVLTPSGLTANNYAIAFVDGTLTINPAPITGSLIGTVNKIYDGTNEALLKPEAFLLKGFIGNDGATITKTVGTYASANAGSSIPVKVNLPQADYAPLGNTLLRNYILPSTLTGAVGVINKAPLNITANNADKIYDGQAFRGGNGVSYSGFVNGEKADALGGKLVYGGNSQGAINGGSYALTPSGLTAANYAITFTDGRLTVNAVDSYNPANNQLTIPTITVAGKIYNDVVVSVAEVLGYTTGGSPASSNNSYDPVTNILTIPSVVVGGVTYTNVRVAV</sequence>
<evidence type="ECO:0000313" key="5">
    <source>
        <dbReference type="EMBL" id="TRW96128.1"/>
    </source>
</evidence>
<evidence type="ECO:0000313" key="6">
    <source>
        <dbReference type="Proteomes" id="UP000733744"/>
    </source>
</evidence>
<comment type="caution">
    <text evidence="5">The sequence shown here is derived from an EMBL/GenBank/DDBJ whole genome shotgun (WGS) entry which is preliminary data.</text>
</comment>
<evidence type="ECO:0000256" key="3">
    <source>
        <dbReference type="ARBA" id="ARBA00022729"/>
    </source>
</evidence>
<feature type="non-terminal residue" evidence="5">
    <location>
        <position position="1461"/>
    </location>
</feature>
<accession>A0ABY3CCK6</accession>
<dbReference type="InterPro" id="IPR050909">
    <property type="entry name" value="Bact_Autotransporter_VF"/>
</dbReference>
<dbReference type="InterPro" id="IPR041248">
    <property type="entry name" value="YDG"/>
</dbReference>
<keyword evidence="6" id="KW-1185">Reference proteome</keyword>
<comment type="subcellular location">
    <subcellularLocation>
        <location evidence="1">Secreted</location>
    </subcellularLocation>
</comment>
<dbReference type="InterPro" id="IPR012334">
    <property type="entry name" value="Pectin_lyas_fold"/>
</dbReference>
<dbReference type="SUPFAM" id="SSF51126">
    <property type="entry name" value="Pectin lyase-like"/>
    <property type="match status" value="1"/>
</dbReference>
<keyword evidence="3" id="KW-0732">Signal</keyword>
<dbReference type="PANTHER" id="PTHR12338">
    <property type="entry name" value="AUTOTRANSPORTER"/>
    <property type="match status" value="1"/>
</dbReference>
<gene>
    <name evidence="5" type="ORF">EKO24_008930</name>
</gene>
<dbReference type="Pfam" id="PF18676">
    <property type="entry name" value="MBG_2"/>
    <property type="match status" value="5"/>
</dbReference>
<organism evidence="5 6">
    <name type="scientific">Candidatus Methylobacter oryzae</name>
    <dbReference type="NCBI Taxonomy" id="2497749"/>
    <lineage>
        <taxon>Bacteria</taxon>
        <taxon>Pseudomonadati</taxon>
        <taxon>Pseudomonadota</taxon>
        <taxon>Gammaproteobacteria</taxon>
        <taxon>Methylococcales</taxon>
        <taxon>Methylococcaceae</taxon>
        <taxon>Methylobacter</taxon>
    </lineage>
</organism>
<keyword evidence="2" id="KW-0964">Secreted</keyword>
<reference evidence="5 6" key="1">
    <citation type="journal article" date="2019" name="Antonie Van Leeuwenhoek">
        <title>Description of 'Ca. Methylobacter oryzae' KRF1, a novel species from the environmentally important Methylobacter clade 2.</title>
        <authorList>
            <person name="Khatri K."/>
            <person name="Mohite J.A."/>
            <person name="Pandit P.S."/>
            <person name="Bahulikar R."/>
            <person name="Rahalkar M.C."/>
        </authorList>
    </citation>
    <scope>NUCLEOTIDE SEQUENCE [LARGE SCALE GENOMIC DNA]</scope>
    <source>
        <strain evidence="5 6">KRF1</strain>
    </source>
</reference>
<dbReference type="Gene3D" id="2.160.20.10">
    <property type="entry name" value="Single-stranded right-handed beta-helix, Pectin lyase-like"/>
    <property type="match status" value="1"/>
</dbReference>
<dbReference type="Proteomes" id="UP000733744">
    <property type="component" value="Unassembled WGS sequence"/>
</dbReference>
<evidence type="ECO:0000259" key="4">
    <source>
        <dbReference type="SMART" id="SM00912"/>
    </source>
</evidence>
<feature type="domain" description="Filamentous haemagglutinin FhaB/tRNA nuclease CdiA-like TPS" evidence="4">
    <location>
        <begin position="47"/>
        <end position="159"/>
    </location>
</feature>
<dbReference type="NCBIfam" id="TIGR01901">
    <property type="entry name" value="adhes_NPXG"/>
    <property type="match status" value="1"/>
</dbReference>
<dbReference type="PANTHER" id="PTHR12338:SF8">
    <property type="entry name" value="HEME_HEMOPEXIN-BINDING PROTEIN"/>
    <property type="match status" value="1"/>
</dbReference>
<protein>
    <submittedName>
        <fullName evidence="5">Filamentous hemagglutinin N-terminal domain-containing protein</fullName>
    </submittedName>
</protein>
<dbReference type="Gene3D" id="2.160.20.110">
    <property type="match status" value="1"/>
</dbReference>